<feature type="transmembrane region" description="Helical" evidence="1">
    <location>
        <begin position="46"/>
        <end position="66"/>
    </location>
</feature>
<reference evidence="3 4" key="1">
    <citation type="journal article" date="2008" name="Int. J. Syst. Evol. Microbiol.">
        <title>Description of Roseateles aquatilis sp. nov. and Roseateles terrae sp. nov., in the class Betaproteobacteria, and emended description of the genus Roseateles.</title>
        <authorList>
            <person name="Gomila M."/>
            <person name="Bowien B."/>
            <person name="Falsen E."/>
            <person name="Moore E.R."/>
            <person name="Lalucat J."/>
        </authorList>
    </citation>
    <scope>NUCLEOTIDE SEQUENCE [LARGE SCALE GENOMIC DNA]</scope>
    <source>
        <strain evidence="3 4">CCUG 48205</strain>
    </source>
</reference>
<gene>
    <name evidence="3" type="ORF">CDN99_00670</name>
</gene>
<evidence type="ECO:0000313" key="3">
    <source>
        <dbReference type="EMBL" id="OWQ93053.1"/>
    </source>
</evidence>
<feature type="domain" description="Acyltransferase 3" evidence="2">
    <location>
        <begin position="8"/>
        <end position="311"/>
    </location>
</feature>
<dbReference type="InterPro" id="IPR002656">
    <property type="entry name" value="Acyl_transf_3_dom"/>
</dbReference>
<feature type="transmembrane region" description="Helical" evidence="1">
    <location>
        <begin position="191"/>
        <end position="209"/>
    </location>
</feature>
<sequence length="344" mass="38348">MSKAPRLAQLDALRGIAALAVVLFHYTTRYDQVFGHPVQPLFSVPFGYLGVNLFFMISGFVIFMTLERTARPMDFVVSRFSRLYPAYWGAILLTFALTHAIGLPGKTVGWETLLVNVTMVQGFFGVPHVDGVYWTLEVELLFYFWALLSFRLGAAAGLRHFLFACLALRLVYAGAQVFLGVDLPWMGQRWLLLPTICWFALGVAIYRLSRADAGSRLDWALALAAAAVIGVVDKPVEAALAVAFFAVLHGAARGRWTWLEHPVLLWLGAISYTLYLLHENIGWALLRRFESWGLDVNVAILVTIALCAALAHALTTFVEQPAMRWIRARHRARISRPEATAVQG</sequence>
<dbReference type="Pfam" id="PF01757">
    <property type="entry name" value="Acyl_transf_3"/>
    <property type="match status" value="1"/>
</dbReference>
<feature type="transmembrane region" description="Helical" evidence="1">
    <location>
        <begin position="298"/>
        <end position="318"/>
    </location>
</feature>
<proteinExistence type="predicted"/>
<keyword evidence="1" id="KW-1133">Transmembrane helix</keyword>
<dbReference type="GO" id="GO:0016020">
    <property type="term" value="C:membrane"/>
    <property type="evidence" value="ECO:0007669"/>
    <property type="project" value="TreeGrafter"/>
</dbReference>
<dbReference type="GO" id="GO:0016747">
    <property type="term" value="F:acyltransferase activity, transferring groups other than amino-acyl groups"/>
    <property type="evidence" value="ECO:0007669"/>
    <property type="project" value="InterPro"/>
</dbReference>
<evidence type="ECO:0000259" key="2">
    <source>
        <dbReference type="Pfam" id="PF01757"/>
    </source>
</evidence>
<feature type="transmembrane region" description="Helical" evidence="1">
    <location>
        <begin position="263"/>
        <end position="286"/>
    </location>
</feature>
<dbReference type="InterPro" id="IPR050879">
    <property type="entry name" value="Acyltransferase_3"/>
</dbReference>
<dbReference type="PANTHER" id="PTHR23028">
    <property type="entry name" value="ACETYLTRANSFERASE"/>
    <property type="match status" value="1"/>
</dbReference>
<organism evidence="3 4">
    <name type="scientific">Roseateles aquatilis</name>
    <dbReference type="NCBI Taxonomy" id="431061"/>
    <lineage>
        <taxon>Bacteria</taxon>
        <taxon>Pseudomonadati</taxon>
        <taxon>Pseudomonadota</taxon>
        <taxon>Betaproteobacteria</taxon>
        <taxon>Burkholderiales</taxon>
        <taxon>Sphaerotilaceae</taxon>
        <taxon>Roseateles</taxon>
    </lineage>
</organism>
<protein>
    <recommendedName>
        <fullName evidence="2">Acyltransferase 3 domain-containing protein</fullName>
    </recommendedName>
</protein>
<name>A0A246JKN0_9BURK</name>
<feature type="transmembrane region" description="Helical" evidence="1">
    <location>
        <begin position="7"/>
        <end position="26"/>
    </location>
</feature>
<keyword evidence="1" id="KW-0812">Transmembrane</keyword>
<dbReference type="OrthoDB" id="9814807at2"/>
<dbReference type="Proteomes" id="UP000197468">
    <property type="component" value="Unassembled WGS sequence"/>
</dbReference>
<keyword evidence="4" id="KW-1185">Reference proteome</keyword>
<dbReference type="EMBL" id="NIOF01000001">
    <property type="protein sequence ID" value="OWQ93053.1"/>
    <property type="molecule type" value="Genomic_DNA"/>
</dbReference>
<dbReference type="AlphaFoldDB" id="A0A246JKN0"/>
<evidence type="ECO:0000256" key="1">
    <source>
        <dbReference type="SAM" id="Phobius"/>
    </source>
</evidence>
<dbReference type="PANTHER" id="PTHR23028:SF53">
    <property type="entry name" value="ACYL_TRANSF_3 DOMAIN-CONTAINING PROTEIN"/>
    <property type="match status" value="1"/>
</dbReference>
<keyword evidence="1" id="KW-0472">Membrane</keyword>
<feature type="transmembrane region" description="Helical" evidence="1">
    <location>
        <begin position="131"/>
        <end position="148"/>
    </location>
</feature>
<feature type="transmembrane region" description="Helical" evidence="1">
    <location>
        <begin position="160"/>
        <end position="179"/>
    </location>
</feature>
<dbReference type="GO" id="GO:0000271">
    <property type="term" value="P:polysaccharide biosynthetic process"/>
    <property type="evidence" value="ECO:0007669"/>
    <property type="project" value="TreeGrafter"/>
</dbReference>
<comment type="caution">
    <text evidence="3">The sequence shown here is derived from an EMBL/GenBank/DDBJ whole genome shotgun (WGS) entry which is preliminary data.</text>
</comment>
<feature type="transmembrane region" description="Helical" evidence="1">
    <location>
        <begin position="86"/>
        <end position="105"/>
    </location>
</feature>
<accession>A0A246JKN0</accession>
<dbReference type="RefSeq" id="WP_088382201.1">
    <property type="nucleotide sequence ID" value="NZ_NIOF01000001.1"/>
</dbReference>
<evidence type="ECO:0000313" key="4">
    <source>
        <dbReference type="Proteomes" id="UP000197468"/>
    </source>
</evidence>